<keyword evidence="2" id="KW-1185">Reference proteome</keyword>
<reference evidence="1 2" key="1">
    <citation type="submission" date="2023-06" db="EMBL/GenBank/DDBJ databases">
        <title>Marinobacter azerbaijanicus a moderately halophilic, isolated from Urmia Lake in Azerbaijan region of Iran.</title>
        <authorList>
            <person name="Sanchez-Porro C."/>
            <person name="Aghdam E.M."/>
            <person name="Saheb S.M."/>
            <person name="Tarhriz V."/>
            <person name="Kazemi E."/>
            <person name="Ammozegar M.A."/>
            <person name="Ventosa A."/>
            <person name="Hejazi M.S."/>
        </authorList>
    </citation>
    <scope>NUCLEOTIDE SEQUENCE [LARGE SCALE GENOMIC DNA]</scope>
    <source>
        <strain evidence="1 2">TBZ242</strain>
    </source>
</reference>
<dbReference type="Proteomes" id="UP001227964">
    <property type="component" value="Unassembled WGS sequence"/>
</dbReference>
<gene>
    <name evidence="1" type="ORF">QPM17_18920</name>
</gene>
<comment type="caution">
    <text evidence="1">The sequence shown here is derived from an EMBL/GenBank/DDBJ whole genome shotgun (WGS) entry which is preliminary data.</text>
</comment>
<accession>A0ABT7IGB0</accession>
<evidence type="ECO:0000313" key="2">
    <source>
        <dbReference type="Proteomes" id="UP001227964"/>
    </source>
</evidence>
<organism evidence="1 2">
    <name type="scientific">Marinobacter azerbaijanicus</name>
    <dbReference type="NCBI Taxonomy" id="3050455"/>
    <lineage>
        <taxon>Bacteria</taxon>
        <taxon>Pseudomonadati</taxon>
        <taxon>Pseudomonadota</taxon>
        <taxon>Gammaproteobacteria</taxon>
        <taxon>Pseudomonadales</taxon>
        <taxon>Marinobacteraceae</taxon>
        <taxon>Marinobacter</taxon>
    </lineage>
</organism>
<dbReference type="EMBL" id="JASSVS010000012">
    <property type="protein sequence ID" value="MDL0433217.1"/>
    <property type="molecule type" value="Genomic_DNA"/>
</dbReference>
<dbReference type="RefSeq" id="WP_285392827.1">
    <property type="nucleotide sequence ID" value="NZ_JASSVS010000012.1"/>
</dbReference>
<proteinExistence type="predicted"/>
<evidence type="ECO:0000313" key="1">
    <source>
        <dbReference type="EMBL" id="MDL0433217.1"/>
    </source>
</evidence>
<sequence length="93" mass="10615">MANNLMAPFEKAKNNSLARACDVTASYMPIPWLPTNIESLSDTFEGDLWPYGVEPNKHPIKAFLNFGFEQGVFQKRMTPDERFPKEVQSHVKV</sequence>
<protein>
    <submittedName>
        <fullName evidence="1">Uncharacterized protein</fullName>
    </submittedName>
</protein>
<name>A0ABT7IGB0_9GAMM</name>